<feature type="transmembrane region" description="Helical" evidence="1">
    <location>
        <begin position="86"/>
        <end position="109"/>
    </location>
</feature>
<dbReference type="STRING" id="745531.A0A0C3N9S3"/>
<dbReference type="Proteomes" id="UP000053257">
    <property type="component" value="Unassembled WGS sequence"/>
</dbReference>
<sequence length="114" mass="12689">VEEHIRRHDNAMISDYDEDINALLILGGLFSTILTAFIAVSLGWFTQDYTQTTAQLLQQISAQLANDSSRTIVAEPLSFEVASIDITINILWFLSLVLCLAASLFGMIVKGWLR</sequence>
<accession>A0A0C3N9S3</accession>
<reference evidence="3 4" key="1">
    <citation type="journal article" date="2014" name="PLoS Genet.">
        <title>Analysis of the Phlebiopsis gigantea genome, transcriptome and secretome provides insight into its pioneer colonization strategies of wood.</title>
        <authorList>
            <person name="Hori C."/>
            <person name="Ishida T."/>
            <person name="Igarashi K."/>
            <person name="Samejima M."/>
            <person name="Suzuki H."/>
            <person name="Master E."/>
            <person name="Ferreira P."/>
            <person name="Ruiz-Duenas F.J."/>
            <person name="Held B."/>
            <person name="Canessa P."/>
            <person name="Larrondo L.F."/>
            <person name="Schmoll M."/>
            <person name="Druzhinina I.S."/>
            <person name="Kubicek C.P."/>
            <person name="Gaskell J.A."/>
            <person name="Kersten P."/>
            <person name="St John F."/>
            <person name="Glasner J."/>
            <person name="Sabat G."/>
            <person name="Splinter BonDurant S."/>
            <person name="Syed K."/>
            <person name="Yadav J."/>
            <person name="Mgbeahuruike A.C."/>
            <person name="Kovalchuk A."/>
            <person name="Asiegbu F.O."/>
            <person name="Lackner G."/>
            <person name="Hoffmeister D."/>
            <person name="Rencoret J."/>
            <person name="Gutierrez A."/>
            <person name="Sun H."/>
            <person name="Lindquist E."/>
            <person name="Barry K."/>
            <person name="Riley R."/>
            <person name="Grigoriev I.V."/>
            <person name="Henrissat B."/>
            <person name="Kues U."/>
            <person name="Berka R.M."/>
            <person name="Martinez A.T."/>
            <person name="Covert S.F."/>
            <person name="Blanchette R.A."/>
            <person name="Cullen D."/>
        </authorList>
    </citation>
    <scope>NUCLEOTIDE SEQUENCE [LARGE SCALE GENOMIC DNA]</scope>
    <source>
        <strain evidence="3 4">11061_1 CR5-6</strain>
    </source>
</reference>
<organism evidence="3 4">
    <name type="scientific">Phlebiopsis gigantea (strain 11061_1 CR5-6)</name>
    <name type="common">White-rot fungus</name>
    <name type="synonym">Peniophora gigantea</name>
    <dbReference type="NCBI Taxonomy" id="745531"/>
    <lineage>
        <taxon>Eukaryota</taxon>
        <taxon>Fungi</taxon>
        <taxon>Dikarya</taxon>
        <taxon>Basidiomycota</taxon>
        <taxon>Agaricomycotina</taxon>
        <taxon>Agaricomycetes</taxon>
        <taxon>Polyporales</taxon>
        <taxon>Phanerochaetaceae</taxon>
        <taxon>Phlebiopsis</taxon>
    </lineage>
</organism>
<name>A0A0C3N9S3_PHLG1</name>
<gene>
    <name evidence="3" type="ORF">PHLGIDRAFT_40284</name>
</gene>
<dbReference type="InterPro" id="IPR045338">
    <property type="entry name" value="DUF6535"/>
</dbReference>
<dbReference type="HOGENOM" id="CLU_018688_2_0_1"/>
<dbReference type="EMBL" id="KN840851">
    <property type="protein sequence ID" value="KIP01239.1"/>
    <property type="molecule type" value="Genomic_DNA"/>
</dbReference>
<evidence type="ECO:0000313" key="3">
    <source>
        <dbReference type="EMBL" id="KIP01239.1"/>
    </source>
</evidence>
<keyword evidence="4" id="KW-1185">Reference proteome</keyword>
<proteinExistence type="predicted"/>
<dbReference type="OrthoDB" id="2796093at2759"/>
<feature type="transmembrane region" description="Helical" evidence="1">
    <location>
        <begin position="20"/>
        <end position="45"/>
    </location>
</feature>
<feature type="non-terminal residue" evidence="3">
    <location>
        <position position="1"/>
    </location>
</feature>
<feature type="non-terminal residue" evidence="3">
    <location>
        <position position="114"/>
    </location>
</feature>
<evidence type="ECO:0000256" key="1">
    <source>
        <dbReference type="SAM" id="Phobius"/>
    </source>
</evidence>
<protein>
    <recommendedName>
        <fullName evidence="2">DUF6535 domain-containing protein</fullName>
    </recommendedName>
</protein>
<evidence type="ECO:0000259" key="2">
    <source>
        <dbReference type="Pfam" id="PF20153"/>
    </source>
</evidence>
<keyword evidence="1" id="KW-0472">Membrane</keyword>
<feature type="domain" description="DUF6535" evidence="2">
    <location>
        <begin position="3"/>
        <end position="114"/>
    </location>
</feature>
<evidence type="ECO:0000313" key="4">
    <source>
        <dbReference type="Proteomes" id="UP000053257"/>
    </source>
</evidence>
<keyword evidence="1" id="KW-0812">Transmembrane</keyword>
<dbReference type="Pfam" id="PF20153">
    <property type="entry name" value="DUF6535"/>
    <property type="match status" value="1"/>
</dbReference>
<keyword evidence="1" id="KW-1133">Transmembrane helix</keyword>
<dbReference type="AlphaFoldDB" id="A0A0C3N9S3"/>